<dbReference type="Pfam" id="PF14383">
    <property type="entry name" value="VARLMGL"/>
    <property type="match status" value="1"/>
</dbReference>
<dbReference type="InterPro" id="IPR032795">
    <property type="entry name" value="DUF3741-assoc"/>
</dbReference>
<dbReference type="STRING" id="4615.A0A199UVW9"/>
<protein>
    <recommendedName>
        <fullName evidence="6">DUF4378 domain-containing protein</fullName>
    </recommendedName>
</protein>
<dbReference type="Proteomes" id="UP000092600">
    <property type="component" value="Unassembled WGS sequence"/>
</dbReference>
<feature type="compositionally biased region" description="Basic and acidic residues" evidence="1">
    <location>
        <begin position="136"/>
        <end position="153"/>
    </location>
</feature>
<organism evidence="4 5">
    <name type="scientific">Ananas comosus</name>
    <name type="common">Pineapple</name>
    <name type="synonym">Ananas ananas</name>
    <dbReference type="NCBI Taxonomy" id="4615"/>
    <lineage>
        <taxon>Eukaryota</taxon>
        <taxon>Viridiplantae</taxon>
        <taxon>Streptophyta</taxon>
        <taxon>Embryophyta</taxon>
        <taxon>Tracheophyta</taxon>
        <taxon>Spermatophyta</taxon>
        <taxon>Magnoliopsida</taxon>
        <taxon>Liliopsida</taxon>
        <taxon>Poales</taxon>
        <taxon>Bromeliaceae</taxon>
        <taxon>Bromelioideae</taxon>
        <taxon>Ananas</taxon>
    </lineage>
</organism>
<dbReference type="InterPro" id="IPR025486">
    <property type="entry name" value="DUF4378"/>
</dbReference>
<accession>A0A199UVW9</accession>
<reference evidence="4 5" key="1">
    <citation type="journal article" date="2016" name="DNA Res.">
        <title>The draft genome of MD-2 pineapple using hybrid error correction of long reads.</title>
        <authorList>
            <person name="Redwan R.M."/>
            <person name="Saidin A."/>
            <person name="Kumar S.V."/>
        </authorList>
    </citation>
    <scope>NUCLEOTIDE SEQUENCE [LARGE SCALE GENOMIC DNA]</scope>
    <source>
        <strain evidence="5">cv. MD2</strain>
        <tissue evidence="4">Leaf</tissue>
    </source>
</reference>
<dbReference type="EMBL" id="LSRQ01004644">
    <property type="protein sequence ID" value="OAY68943.1"/>
    <property type="molecule type" value="Genomic_DNA"/>
</dbReference>
<evidence type="ECO:0008006" key="6">
    <source>
        <dbReference type="Google" id="ProtNLM"/>
    </source>
</evidence>
<evidence type="ECO:0000313" key="5">
    <source>
        <dbReference type="Proteomes" id="UP000092600"/>
    </source>
</evidence>
<dbReference type="Pfam" id="PF14309">
    <property type="entry name" value="DUF4378"/>
    <property type="match status" value="1"/>
</dbReference>
<gene>
    <name evidence="4" type="ORF">ACMD2_26268</name>
</gene>
<feature type="compositionally biased region" description="Basic residues" evidence="1">
    <location>
        <begin position="154"/>
        <end position="164"/>
    </location>
</feature>
<proteinExistence type="predicted"/>
<comment type="caution">
    <text evidence="4">The sequence shown here is derived from an EMBL/GenBank/DDBJ whole genome shotgun (WGS) entry which is preliminary data.</text>
</comment>
<feature type="domain" description="DUF3741" evidence="3">
    <location>
        <begin position="110"/>
        <end position="126"/>
    </location>
</feature>
<evidence type="ECO:0000256" key="1">
    <source>
        <dbReference type="SAM" id="MobiDB-lite"/>
    </source>
</evidence>
<dbReference type="AlphaFoldDB" id="A0A199UVW9"/>
<dbReference type="PANTHER" id="PTHR37751:SF1">
    <property type="entry name" value="LOW PROTEIN: M-PHASE INDUCER PHOSPHATASE-LIKE PROTEIN"/>
    <property type="match status" value="1"/>
</dbReference>
<feature type="region of interest" description="Disordered" evidence="1">
    <location>
        <begin position="92"/>
        <end position="188"/>
    </location>
</feature>
<sequence>MGGMLHYLDFHHILFSGSGGGGGNGGARTPHPDSAALSQECVNFSSKGVEAPRNSLELDEGKATMADDPIVDDEVFNIPVAVQLVMRTKKKSAMLSVEDERRSSQAETPRTPSVIARLMGLDELPEPSTPPQLASDNRKQHSAKEVVENPQKKEIKKSKSAAKKNSRELVDETTKESSPLPMNLRKPLGSLSCNVAPAFARERRDAILCRSLPDTPRASSARPWEVDPKRHSLQESSSSNINNNNKAGIQHEFPYLCGAAGDYLALPHSPSVYAAKSKKKELRKHFQDENRSPRGQHYAREIVKQVKETIISQRRAVSEEVLAKSKRTFLPMAEKRAAPDDMPLPPFPAPPPPSSVSSPAIHPQKRRDHVEAKAMAAKRESYNARFTERIKKPPPPPQLPPAGASAIAPPLCSELNVARPSRISTTKALQLQRRDGALLLLTTPEEEKLKRECAGEPTLQQDPEYGYVKSILARSGFLESASAASSGSRSNPHVIDPDVFRQLELVLAFDTGALRWRWNRKLLFHLVQELLGDRETWQCKATGVGGCGGERLLLRQLWGEIRRFPAANCRVLGDVDALAASDLPPASAVRQLLRHPAVAAEADAVAAAAAAAVLDSLLEETAGSLLT</sequence>
<evidence type="ECO:0000313" key="4">
    <source>
        <dbReference type="EMBL" id="OAY68943.1"/>
    </source>
</evidence>
<feature type="compositionally biased region" description="Pro residues" evidence="1">
    <location>
        <begin position="342"/>
        <end position="354"/>
    </location>
</feature>
<dbReference type="PANTHER" id="PTHR37751">
    <property type="entry name" value="LOW PROTEIN: M-PHASE INDUCER PHOSPHATASE-LIKE PROTEIN"/>
    <property type="match status" value="1"/>
</dbReference>
<name>A0A199UVW9_ANACO</name>
<feature type="compositionally biased region" description="Basic and acidic residues" evidence="1">
    <location>
        <begin position="224"/>
        <end position="233"/>
    </location>
</feature>
<feature type="domain" description="DUF4378" evidence="2">
    <location>
        <begin position="465"/>
        <end position="620"/>
    </location>
</feature>
<evidence type="ECO:0000259" key="2">
    <source>
        <dbReference type="Pfam" id="PF14309"/>
    </source>
</evidence>
<feature type="region of interest" description="Disordered" evidence="1">
    <location>
        <begin position="337"/>
        <end position="363"/>
    </location>
</feature>
<feature type="region of interest" description="Disordered" evidence="1">
    <location>
        <begin position="213"/>
        <end position="241"/>
    </location>
</feature>
<feature type="compositionally biased region" description="Basic and acidic residues" evidence="1">
    <location>
        <begin position="165"/>
        <end position="175"/>
    </location>
</feature>
<evidence type="ECO:0000259" key="3">
    <source>
        <dbReference type="Pfam" id="PF14383"/>
    </source>
</evidence>